<keyword evidence="3" id="KW-0597">Phosphoprotein</keyword>
<dbReference type="FunFam" id="1.10.30.10:FF:000014">
    <property type="entry name" value="HMG box transcription factor BBX"/>
    <property type="match status" value="1"/>
</dbReference>
<dbReference type="Ensembl" id="ENSCCRT00010003540.1">
    <property type="protein sequence ID" value="ENSCCRP00010003285.1"/>
    <property type="gene ID" value="ENSCCRG00010001380.1"/>
</dbReference>
<sequence length="770" mass="84857">MKGGGGGKEPPEEGEVSGKRPKRKCLQWHPLLAKKAPDFSEEEEEEDEEELEKEGECAGMEDDSEEYSSEQRARRPMNAFLLFCKRHRSLVRQEHPRLDNRGATKILADWWAVLDPKEKQKYTDMAKEYKDAFMKANPGYKWCPATNKPVKSPSHSVNNARKKVWSLPSNPSKESSVAKKQPKTDSTPQLNFAMADPNKMGGLSMLLLAGEHALTAREISSSSSQTGCTDVAKHTGKSALFQLAEVRPPEDLSIFNNKPLNPSLAVRCLRYGWLAVYTPELPVTTSSSSSSNTGSTSSSPTDTTLSDLSPCKTLKKKKKKKENKDSDENPTSPKKAKKRHSPESDLDSVMFTIEAVAKGAWGSEETPKKKAHLSGSESSSTTDQSPAVKKKTKPKPKKQLKLKDDDAEEEEEGDEETNKLEDKDTDTKQPQTRQEDREQEVKPETCGSRKSERSCKGALYKTLVSEGMLTSLRANVDRGKRGSIRGSLSDHEGSWNDESWGFSQAATSNPKKLKKSKSKEETTTPGLGKLEEEFEKKFNSLPQYSPLTFDKKSVAVTKKKKNSTSSPPEPPKPCKGSSSSQKKTLFHKIVNKYKHRKEKSSVAFLSDFNMTYFSVPLDVVPTDPTVGTESSPVVKSGSPCVSPSPEPQKVLDTPVGSQKRKARKSKITHLVRTADGRLSPAEGELKPQFPDEKPFTQETLCNRGVCYNDPRSAEVDVTDASGGLPAFFSLAALAEVAAMENVHRAQRAVSIPSEGQVKDMAPVLISCADQ</sequence>
<dbReference type="InterPro" id="IPR036910">
    <property type="entry name" value="HMG_box_dom_sf"/>
</dbReference>
<evidence type="ECO:0000256" key="11">
    <source>
        <dbReference type="ARBA" id="ARBA00082639"/>
    </source>
</evidence>
<dbReference type="GO" id="GO:0000977">
    <property type="term" value="F:RNA polymerase II transcription regulatory region sequence-specific DNA binding"/>
    <property type="evidence" value="ECO:0007669"/>
    <property type="project" value="TreeGrafter"/>
</dbReference>
<keyword evidence="6 13" id="KW-0238">DNA-binding</keyword>
<evidence type="ECO:0000256" key="2">
    <source>
        <dbReference type="ARBA" id="ARBA00022499"/>
    </source>
</evidence>
<feature type="compositionally biased region" description="Basic residues" evidence="14">
    <location>
        <begin position="388"/>
        <end position="400"/>
    </location>
</feature>
<evidence type="ECO:0000256" key="12">
    <source>
        <dbReference type="ARBA" id="ARBA00082897"/>
    </source>
</evidence>
<feature type="region of interest" description="Disordered" evidence="14">
    <location>
        <begin position="149"/>
        <end position="191"/>
    </location>
</feature>
<dbReference type="PROSITE" id="PS50118">
    <property type="entry name" value="HMG_BOX_2"/>
    <property type="match status" value="1"/>
</dbReference>
<feature type="compositionally biased region" description="Low complexity" evidence="14">
    <location>
        <begin position="574"/>
        <end position="583"/>
    </location>
</feature>
<evidence type="ECO:0000313" key="17">
    <source>
        <dbReference type="Proteomes" id="UP000694427"/>
    </source>
</evidence>
<feature type="compositionally biased region" description="Polar residues" evidence="14">
    <location>
        <begin position="501"/>
        <end position="510"/>
    </location>
</feature>
<evidence type="ECO:0000256" key="13">
    <source>
        <dbReference type="PROSITE-ProRule" id="PRU00267"/>
    </source>
</evidence>
<evidence type="ECO:0000256" key="9">
    <source>
        <dbReference type="ARBA" id="ARBA00056859"/>
    </source>
</evidence>
<feature type="region of interest" description="Disordered" evidence="14">
    <location>
        <begin position="552"/>
        <end position="583"/>
    </location>
</feature>
<dbReference type="InterPro" id="IPR052412">
    <property type="entry name" value="CC-Dev_Transcription_Reg"/>
</dbReference>
<keyword evidence="7" id="KW-0804">Transcription</keyword>
<protein>
    <recommendedName>
        <fullName evidence="10">HMG box transcription factor BBX</fullName>
    </recommendedName>
    <alternativeName>
        <fullName evidence="12">Bobby sox homolog</fullName>
    </alternativeName>
    <alternativeName>
        <fullName evidence="11">HMG box-containing protein 2</fullName>
    </alternativeName>
</protein>
<keyword evidence="4" id="KW-0832">Ubl conjugation</keyword>
<keyword evidence="2" id="KW-1017">Isopeptide bond</keyword>
<dbReference type="InterPro" id="IPR009071">
    <property type="entry name" value="HMG_box_dom"/>
</dbReference>
<feature type="region of interest" description="Disordered" evidence="14">
    <location>
        <begin position="625"/>
        <end position="664"/>
    </location>
</feature>
<dbReference type="SMART" id="SM00398">
    <property type="entry name" value="HMG"/>
    <property type="match status" value="1"/>
</dbReference>
<feature type="DNA-binding region" description="HMG box" evidence="13">
    <location>
        <begin position="73"/>
        <end position="141"/>
    </location>
</feature>
<name>A0A8C1I6L1_CYPCA</name>
<organism evidence="16 17">
    <name type="scientific">Cyprinus carpio</name>
    <name type="common">Common carp</name>
    <dbReference type="NCBI Taxonomy" id="7962"/>
    <lineage>
        <taxon>Eukaryota</taxon>
        <taxon>Metazoa</taxon>
        <taxon>Chordata</taxon>
        <taxon>Craniata</taxon>
        <taxon>Vertebrata</taxon>
        <taxon>Euteleostomi</taxon>
        <taxon>Actinopterygii</taxon>
        <taxon>Neopterygii</taxon>
        <taxon>Teleostei</taxon>
        <taxon>Ostariophysi</taxon>
        <taxon>Cypriniformes</taxon>
        <taxon>Cyprinidae</taxon>
        <taxon>Cyprininae</taxon>
        <taxon>Cyprinus</taxon>
    </lineage>
</organism>
<dbReference type="InterPro" id="IPR049523">
    <property type="entry name" value="BBX_HMG-box"/>
</dbReference>
<evidence type="ECO:0000256" key="8">
    <source>
        <dbReference type="ARBA" id="ARBA00023242"/>
    </source>
</evidence>
<dbReference type="Pfam" id="PF09667">
    <property type="entry name" value="DUF2028"/>
    <property type="match status" value="1"/>
</dbReference>
<feature type="region of interest" description="Disordered" evidence="14">
    <location>
        <begin position="282"/>
        <end position="454"/>
    </location>
</feature>
<feature type="compositionally biased region" description="Acidic residues" evidence="14">
    <location>
        <begin position="39"/>
        <end position="68"/>
    </location>
</feature>
<proteinExistence type="predicted"/>
<dbReference type="AlphaFoldDB" id="A0A8C1I6L1"/>
<keyword evidence="5" id="KW-0805">Transcription regulation</keyword>
<accession>A0A8C1I6L1</accession>
<feature type="domain" description="HMG box" evidence="15">
    <location>
        <begin position="73"/>
        <end position="141"/>
    </location>
</feature>
<dbReference type="GO" id="GO:0000981">
    <property type="term" value="F:DNA-binding transcription factor activity, RNA polymerase II-specific"/>
    <property type="evidence" value="ECO:0007669"/>
    <property type="project" value="TreeGrafter"/>
</dbReference>
<evidence type="ECO:0000259" key="15">
    <source>
        <dbReference type="PROSITE" id="PS50118"/>
    </source>
</evidence>
<dbReference type="Pfam" id="PF00505">
    <property type="entry name" value="HMG_box"/>
    <property type="match status" value="1"/>
</dbReference>
<feature type="compositionally biased region" description="Basic and acidic residues" evidence="14">
    <location>
        <begin position="416"/>
        <end position="454"/>
    </location>
</feature>
<evidence type="ECO:0000256" key="1">
    <source>
        <dbReference type="ARBA" id="ARBA00004123"/>
    </source>
</evidence>
<evidence type="ECO:0000256" key="6">
    <source>
        <dbReference type="ARBA" id="ARBA00023125"/>
    </source>
</evidence>
<evidence type="ECO:0000256" key="4">
    <source>
        <dbReference type="ARBA" id="ARBA00022843"/>
    </source>
</evidence>
<dbReference type="GO" id="GO:0005634">
    <property type="term" value="C:nucleus"/>
    <property type="evidence" value="ECO:0007669"/>
    <property type="project" value="UniProtKB-SubCell"/>
</dbReference>
<evidence type="ECO:0000256" key="5">
    <source>
        <dbReference type="ARBA" id="ARBA00023015"/>
    </source>
</evidence>
<comment type="subcellular location">
    <subcellularLocation>
        <location evidence="1">Nucleus</location>
    </subcellularLocation>
</comment>
<evidence type="ECO:0000313" key="16">
    <source>
        <dbReference type="Ensembl" id="ENSCCRP00010003285.1"/>
    </source>
</evidence>
<evidence type="ECO:0000256" key="14">
    <source>
        <dbReference type="SAM" id="MobiDB-lite"/>
    </source>
</evidence>
<comment type="function">
    <text evidence="9">Transcription factor that is necessary for cell cycle progression from G1 to S phase.</text>
</comment>
<keyword evidence="17" id="KW-1185">Reference proteome</keyword>
<feature type="region of interest" description="Disordered" evidence="14">
    <location>
        <begin position="466"/>
        <end position="531"/>
    </location>
</feature>
<dbReference type="PANTHER" id="PTHR13059">
    <property type="entry name" value="HMG-BOX TRANSCRIPTION FACTOR BBX"/>
    <property type="match status" value="1"/>
</dbReference>
<feature type="compositionally biased region" description="Low complexity" evidence="14">
    <location>
        <begin position="284"/>
        <end position="310"/>
    </location>
</feature>
<reference evidence="16" key="1">
    <citation type="submission" date="2025-08" db="UniProtKB">
        <authorList>
            <consortium name="Ensembl"/>
        </authorList>
    </citation>
    <scope>IDENTIFICATION</scope>
</reference>
<feature type="region of interest" description="Disordered" evidence="14">
    <location>
        <begin position="1"/>
        <end position="73"/>
    </location>
</feature>
<feature type="compositionally biased region" description="Acidic residues" evidence="14">
    <location>
        <begin position="405"/>
        <end position="415"/>
    </location>
</feature>
<evidence type="ECO:0000256" key="3">
    <source>
        <dbReference type="ARBA" id="ARBA00022553"/>
    </source>
</evidence>
<feature type="compositionally biased region" description="Low complexity" evidence="14">
    <location>
        <begin position="374"/>
        <end position="385"/>
    </location>
</feature>
<evidence type="ECO:0000256" key="10">
    <source>
        <dbReference type="ARBA" id="ARBA00073049"/>
    </source>
</evidence>
<reference evidence="16" key="2">
    <citation type="submission" date="2025-09" db="UniProtKB">
        <authorList>
            <consortium name="Ensembl"/>
        </authorList>
    </citation>
    <scope>IDENTIFICATION</scope>
</reference>
<keyword evidence="8 13" id="KW-0539">Nucleus</keyword>
<dbReference type="Gene3D" id="1.10.30.10">
    <property type="entry name" value="High mobility group box domain"/>
    <property type="match status" value="1"/>
</dbReference>
<dbReference type="InterPro" id="IPR019102">
    <property type="entry name" value="TF_HMG_box_BBX_DUF2028"/>
</dbReference>
<dbReference type="Proteomes" id="UP000694427">
    <property type="component" value="Unplaced"/>
</dbReference>
<dbReference type="CDD" id="cd21989">
    <property type="entry name" value="HMG-box_HBP2"/>
    <property type="match status" value="1"/>
</dbReference>
<dbReference type="SUPFAM" id="SSF47095">
    <property type="entry name" value="HMG-box"/>
    <property type="match status" value="1"/>
</dbReference>
<evidence type="ECO:0000256" key="7">
    <source>
        <dbReference type="ARBA" id="ARBA00023163"/>
    </source>
</evidence>
<dbReference type="PANTHER" id="PTHR13059:SF10">
    <property type="entry name" value="HMG BOX TRANSCRIPTION FACTOR BBX"/>
    <property type="match status" value="1"/>
</dbReference>